<gene>
    <name evidence="1" type="ORF">BDV27DRAFT_123652</name>
</gene>
<dbReference type="AlphaFoldDB" id="A0A5N7ADA5"/>
<evidence type="ECO:0000313" key="2">
    <source>
        <dbReference type="Proteomes" id="UP000326268"/>
    </source>
</evidence>
<accession>A0A5N7ADA5</accession>
<dbReference type="RefSeq" id="XP_031930724.1">
    <property type="nucleotide sequence ID" value="XM_032065914.1"/>
</dbReference>
<evidence type="ECO:0000313" key="1">
    <source>
        <dbReference type="EMBL" id="KAE8367643.1"/>
    </source>
</evidence>
<dbReference type="EMBL" id="ML737595">
    <property type="protein sequence ID" value="KAE8367643.1"/>
    <property type="molecule type" value="Genomic_DNA"/>
</dbReference>
<dbReference type="OrthoDB" id="5343429at2759"/>
<dbReference type="Proteomes" id="UP000326268">
    <property type="component" value="Unassembled WGS sequence"/>
</dbReference>
<keyword evidence="2" id="KW-1185">Reference proteome</keyword>
<sequence>MCLFERRTIQYQMKFNDFASLLCLIMRLRVYKPSWCRDFHYGSFEASSLEKEELANILAQSFCHSQDEYLASELQISCQI</sequence>
<name>A0A5N7ADA5_9EURO</name>
<proteinExistence type="predicted"/>
<dbReference type="GeneID" id="43650360"/>
<organism evidence="1 2">
    <name type="scientific">Aspergillus caelatus</name>
    <dbReference type="NCBI Taxonomy" id="61420"/>
    <lineage>
        <taxon>Eukaryota</taxon>
        <taxon>Fungi</taxon>
        <taxon>Dikarya</taxon>
        <taxon>Ascomycota</taxon>
        <taxon>Pezizomycotina</taxon>
        <taxon>Eurotiomycetes</taxon>
        <taxon>Eurotiomycetidae</taxon>
        <taxon>Eurotiales</taxon>
        <taxon>Aspergillaceae</taxon>
        <taxon>Aspergillus</taxon>
        <taxon>Aspergillus subgen. Circumdati</taxon>
    </lineage>
</organism>
<protein>
    <submittedName>
        <fullName evidence="1">Uncharacterized protein</fullName>
    </submittedName>
</protein>
<reference evidence="1 2" key="1">
    <citation type="submission" date="2019-04" db="EMBL/GenBank/DDBJ databases">
        <title>Friends and foes A comparative genomics studyof 23 Aspergillus species from section Flavi.</title>
        <authorList>
            <consortium name="DOE Joint Genome Institute"/>
            <person name="Kjaerbolling I."/>
            <person name="Vesth T."/>
            <person name="Frisvad J.C."/>
            <person name="Nybo J.L."/>
            <person name="Theobald S."/>
            <person name="Kildgaard S."/>
            <person name="Isbrandt T."/>
            <person name="Kuo A."/>
            <person name="Sato A."/>
            <person name="Lyhne E.K."/>
            <person name="Kogle M.E."/>
            <person name="Wiebenga A."/>
            <person name="Kun R.S."/>
            <person name="Lubbers R.J."/>
            <person name="Makela M.R."/>
            <person name="Barry K."/>
            <person name="Chovatia M."/>
            <person name="Clum A."/>
            <person name="Daum C."/>
            <person name="Haridas S."/>
            <person name="He G."/>
            <person name="LaButti K."/>
            <person name="Lipzen A."/>
            <person name="Mondo S."/>
            <person name="Riley R."/>
            <person name="Salamov A."/>
            <person name="Simmons B.A."/>
            <person name="Magnuson J.K."/>
            <person name="Henrissat B."/>
            <person name="Mortensen U.H."/>
            <person name="Larsen T.O."/>
            <person name="Devries R.P."/>
            <person name="Grigoriev I.V."/>
            <person name="Machida M."/>
            <person name="Baker S.E."/>
            <person name="Andersen M.R."/>
        </authorList>
    </citation>
    <scope>NUCLEOTIDE SEQUENCE [LARGE SCALE GENOMIC DNA]</scope>
    <source>
        <strain evidence="1 2">CBS 763.97</strain>
    </source>
</reference>